<evidence type="ECO:0000313" key="2">
    <source>
        <dbReference type="Proteomes" id="UP000193564"/>
    </source>
</evidence>
<keyword evidence="2" id="KW-1185">Reference proteome</keyword>
<organism evidence="1 2">
    <name type="scientific">Mycolicibacterium doricum</name>
    <dbReference type="NCBI Taxonomy" id="126673"/>
    <lineage>
        <taxon>Bacteria</taxon>
        <taxon>Bacillati</taxon>
        <taxon>Actinomycetota</taxon>
        <taxon>Actinomycetes</taxon>
        <taxon>Mycobacteriales</taxon>
        <taxon>Mycobacteriaceae</taxon>
        <taxon>Mycolicibacterium</taxon>
    </lineage>
</organism>
<reference evidence="1 2" key="1">
    <citation type="submission" date="2016-01" db="EMBL/GenBank/DDBJ databases">
        <title>The new phylogeny of the genus Mycobacterium.</title>
        <authorList>
            <person name="Tarcisio F."/>
            <person name="Conor M."/>
            <person name="Antonella G."/>
            <person name="Elisabetta G."/>
            <person name="Giulia F.S."/>
            <person name="Sara T."/>
            <person name="Anna F."/>
            <person name="Clotilde B."/>
            <person name="Roberto B."/>
            <person name="Veronica D.S."/>
            <person name="Fabio R."/>
            <person name="Monica P."/>
            <person name="Olivier J."/>
            <person name="Enrico T."/>
            <person name="Nicola S."/>
        </authorList>
    </citation>
    <scope>NUCLEOTIDE SEQUENCE [LARGE SCALE GENOMIC DNA]</scope>
    <source>
        <strain evidence="1 2">DSM 44339</strain>
    </source>
</reference>
<comment type="caution">
    <text evidence="1">The sequence shown here is derived from an EMBL/GenBank/DDBJ whole genome shotgun (WGS) entry which is preliminary data.</text>
</comment>
<proteinExistence type="predicted"/>
<sequence length="87" mass="9044">MLAALVSLLTAARWASPFVCEEADFVELAGGVARCDELFRDRADERGFFVGDAGSGTVHAAGLVEQPEHGSVLVVRQDAALAGAGNQ</sequence>
<protein>
    <submittedName>
        <fullName evidence="1">Uncharacterized protein</fullName>
    </submittedName>
</protein>
<gene>
    <name evidence="1" type="ORF">AWC01_17050</name>
</gene>
<evidence type="ECO:0000313" key="1">
    <source>
        <dbReference type="EMBL" id="ORV37006.1"/>
    </source>
</evidence>
<accession>A0A1X1SZ64</accession>
<dbReference type="AlphaFoldDB" id="A0A1X1SZ64"/>
<name>A0A1X1SZ64_9MYCO</name>
<dbReference type="Proteomes" id="UP000193564">
    <property type="component" value="Unassembled WGS sequence"/>
</dbReference>
<dbReference type="EMBL" id="LQOS01000054">
    <property type="protein sequence ID" value="ORV37006.1"/>
    <property type="molecule type" value="Genomic_DNA"/>
</dbReference>